<comment type="caution">
    <text evidence="2">The sequence shown here is derived from an EMBL/GenBank/DDBJ whole genome shotgun (WGS) entry which is preliminary data.</text>
</comment>
<gene>
    <name evidence="2" type="ORF">EVAR_64586_1</name>
</gene>
<keyword evidence="3" id="KW-1185">Reference proteome</keyword>
<evidence type="ECO:0000313" key="2">
    <source>
        <dbReference type="EMBL" id="GBP88109.1"/>
    </source>
</evidence>
<proteinExistence type="predicted"/>
<organism evidence="2 3">
    <name type="scientific">Eumeta variegata</name>
    <name type="common">Bagworm moth</name>
    <name type="synonym">Eumeta japonica</name>
    <dbReference type="NCBI Taxonomy" id="151549"/>
    <lineage>
        <taxon>Eukaryota</taxon>
        <taxon>Metazoa</taxon>
        <taxon>Ecdysozoa</taxon>
        <taxon>Arthropoda</taxon>
        <taxon>Hexapoda</taxon>
        <taxon>Insecta</taxon>
        <taxon>Pterygota</taxon>
        <taxon>Neoptera</taxon>
        <taxon>Endopterygota</taxon>
        <taxon>Lepidoptera</taxon>
        <taxon>Glossata</taxon>
        <taxon>Ditrysia</taxon>
        <taxon>Tineoidea</taxon>
        <taxon>Psychidae</taxon>
        <taxon>Oiketicinae</taxon>
        <taxon>Eumeta</taxon>
    </lineage>
</organism>
<dbReference type="AlphaFoldDB" id="A0A4C1ZMI3"/>
<sequence>MIHTVAFREIVERPVRRFAKIAPRPPRPPQTVHRAPPTWTHCFTGARRTLTGYFSVLTPRRSRECEVAGRSGRRRCGVNSQPEVPRREDERERNFTD</sequence>
<dbReference type="EMBL" id="BGZK01001906">
    <property type="protein sequence ID" value="GBP88109.1"/>
    <property type="molecule type" value="Genomic_DNA"/>
</dbReference>
<evidence type="ECO:0000256" key="1">
    <source>
        <dbReference type="SAM" id="MobiDB-lite"/>
    </source>
</evidence>
<accession>A0A4C1ZMI3</accession>
<name>A0A4C1ZMI3_EUMVA</name>
<feature type="region of interest" description="Disordered" evidence="1">
    <location>
        <begin position="66"/>
        <end position="97"/>
    </location>
</feature>
<evidence type="ECO:0000313" key="3">
    <source>
        <dbReference type="Proteomes" id="UP000299102"/>
    </source>
</evidence>
<feature type="compositionally biased region" description="Basic and acidic residues" evidence="1">
    <location>
        <begin position="84"/>
        <end position="97"/>
    </location>
</feature>
<protein>
    <submittedName>
        <fullName evidence="2">Uncharacterized protein</fullName>
    </submittedName>
</protein>
<reference evidence="2 3" key="1">
    <citation type="journal article" date="2019" name="Commun. Biol.">
        <title>The bagworm genome reveals a unique fibroin gene that provides high tensile strength.</title>
        <authorList>
            <person name="Kono N."/>
            <person name="Nakamura H."/>
            <person name="Ohtoshi R."/>
            <person name="Tomita M."/>
            <person name="Numata K."/>
            <person name="Arakawa K."/>
        </authorList>
    </citation>
    <scope>NUCLEOTIDE SEQUENCE [LARGE SCALE GENOMIC DNA]</scope>
</reference>
<dbReference type="Proteomes" id="UP000299102">
    <property type="component" value="Unassembled WGS sequence"/>
</dbReference>